<accession>A0ACB1AHM0</accession>
<dbReference type="Proteomes" id="UP001497535">
    <property type="component" value="Unassembled WGS sequence"/>
</dbReference>
<evidence type="ECO:0000313" key="2">
    <source>
        <dbReference type="Proteomes" id="UP001497535"/>
    </source>
</evidence>
<organism evidence="1 2">
    <name type="scientific">Meloidogyne enterolobii</name>
    <name type="common">Root-knot nematode worm</name>
    <name type="synonym">Meloidogyne mayaguensis</name>
    <dbReference type="NCBI Taxonomy" id="390850"/>
    <lineage>
        <taxon>Eukaryota</taxon>
        <taxon>Metazoa</taxon>
        <taxon>Ecdysozoa</taxon>
        <taxon>Nematoda</taxon>
        <taxon>Chromadorea</taxon>
        <taxon>Rhabditida</taxon>
        <taxon>Tylenchina</taxon>
        <taxon>Tylenchomorpha</taxon>
        <taxon>Tylenchoidea</taxon>
        <taxon>Meloidogynidae</taxon>
        <taxon>Meloidogyninae</taxon>
        <taxon>Meloidogyne</taxon>
    </lineage>
</organism>
<comment type="caution">
    <text evidence="1">The sequence shown here is derived from an EMBL/GenBank/DDBJ whole genome shotgun (WGS) entry which is preliminary data.</text>
</comment>
<gene>
    <name evidence="1" type="ORF">MENTE1834_LOCUS38869</name>
</gene>
<protein>
    <submittedName>
        <fullName evidence="1">Uncharacterized protein</fullName>
    </submittedName>
</protein>
<keyword evidence="2" id="KW-1185">Reference proteome</keyword>
<proteinExistence type="predicted"/>
<evidence type="ECO:0000313" key="1">
    <source>
        <dbReference type="EMBL" id="CAK5091047.1"/>
    </source>
</evidence>
<reference evidence="1" key="1">
    <citation type="submission" date="2023-11" db="EMBL/GenBank/DDBJ databases">
        <authorList>
            <person name="Poullet M."/>
        </authorList>
    </citation>
    <scope>NUCLEOTIDE SEQUENCE</scope>
    <source>
        <strain evidence="1">E1834</strain>
    </source>
</reference>
<sequence>MFNKFTGKFLMIMLIVVFNIIIINEACIGHGQDCDPTAENKRDCCGDNYYCFNKKCTICIGSGNGCGKDKPPCCSQFCKPGGICS</sequence>
<dbReference type="EMBL" id="CAVMJV010000085">
    <property type="protein sequence ID" value="CAK5091047.1"/>
    <property type="molecule type" value="Genomic_DNA"/>
</dbReference>
<name>A0ACB1AHM0_MELEN</name>